<feature type="compositionally biased region" description="Basic and acidic residues" evidence="1">
    <location>
        <begin position="250"/>
        <end position="280"/>
    </location>
</feature>
<dbReference type="InterPro" id="IPR005062">
    <property type="entry name" value="SAC3/GANP/THP3_conserved"/>
</dbReference>
<dbReference type="PROSITE" id="PS50250">
    <property type="entry name" value="PCI"/>
    <property type="match status" value="1"/>
</dbReference>
<evidence type="ECO:0000256" key="1">
    <source>
        <dbReference type="SAM" id="MobiDB-lite"/>
    </source>
</evidence>
<dbReference type="Pfam" id="PF03399">
    <property type="entry name" value="SAC3_GANP"/>
    <property type="match status" value="1"/>
</dbReference>
<feature type="compositionally biased region" description="Basic residues" evidence="1">
    <location>
        <begin position="431"/>
        <end position="443"/>
    </location>
</feature>
<feature type="compositionally biased region" description="Polar residues" evidence="1">
    <location>
        <begin position="1"/>
        <end position="12"/>
    </location>
</feature>
<dbReference type="EMBL" id="CAJPWZ010001605">
    <property type="protein sequence ID" value="CAG2218658.1"/>
    <property type="molecule type" value="Genomic_DNA"/>
</dbReference>
<evidence type="ECO:0000313" key="4">
    <source>
        <dbReference type="Proteomes" id="UP000683360"/>
    </source>
</evidence>
<dbReference type="InterPro" id="IPR045107">
    <property type="entry name" value="SAC3/GANP/THP3"/>
</dbReference>
<dbReference type="OrthoDB" id="6132148at2759"/>
<feature type="domain" description="PCI" evidence="2">
    <location>
        <begin position="670"/>
        <end position="833"/>
    </location>
</feature>
<feature type="compositionally biased region" description="Polar residues" evidence="1">
    <location>
        <begin position="36"/>
        <end position="45"/>
    </location>
</feature>
<dbReference type="Gene3D" id="1.25.40.990">
    <property type="match status" value="1"/>
</dbReference>
<proteinExistence type="predicted"/>
<feature type="region of interest" description="Disordered" evidence="1">
    <location>
        <begin position="333"/>
        <end position="538"/>
    </location>
</feature>
<reference evidence="3" key="1">
    <citation type="submission" date="2021-03" db="EMBL/GenBank/DDBJ databases">
        <authorList>
            <person name="Bekaert M."/>
        </authorList>
    </citation>
    <scope>NUCLEOTIDE SEQUENCE</scope>
</reference>
<feature type="region of interest" description="Disordered" evidence="1">
    <location>
        <begin position="1"/>
        <end position="66"/>
    </location>
</feature>
<dbReference type="PANTHER" id="PTHR12436">
    <property type="entry name" value="80 KDA MCM3-ASSOCIATED PROTEIN"/>
    <property type="match status" value="1"/>
</dbReference>
<evidence type="ECO:0000313" key="3">
    <source>
        <dbReference type="EMBL" id="CAG2218658.1"/>
    </source>
</evidence>
<feature type="compositionally biased region" description="Polar residues" evidence="1">
    <location>
        <begin position="385"/>
        <end position="395"/>
    </location>
</feature>
<dbReference type="GO" id="GO:0005634">
    <property type="term" value="C:nucleus"/>
    <property type="evidence" value="ECO:0007669"/>
    <property type="project" value="TreeGrafter"/>
</dbReference>
<sequence length="833" mass="94691">MATFTNNSQPQAWGQAAPNFMNPEWEKARQALEKVQSITKSPTKPVQNNQNQVQQQQQQQQQPSPADMYYQQYMYYTQYMPPNQNMGMGGPPRPMGMGGPPGPMGMSGPARMNGPSFTNFGQPPPPPPEENEIPVKNGPNEESFGEYTPNQRPGDVQNNHQQNNNPRGQHMQGPRFQNRPRQPLGPGGIRFSLPKKNRGRGGAQNMNQRFPSPRGPRPNFDWQNKRGKSPAQQQNDRSQSRGGMGGPSSYRHDSGEASSRRDEADDVFDSRSKLPIENDKAAVAAQGEWPPSLRDYVQRAFSSVADTEEKDKMETVLKELLTDVFSTGKAWSTDWSREPLPLGKKDSSSSPPKYSDMYQKRGSWGENRRGSPWENKRGRGRGVRKSSNFQANAKSLYSKDRVPTYRSRSYSSDSSSSRSSYSKYSYPSSRSRSRSRSRSKSPRRKDDRRVNRRRRRDSSESSSISKRLESKSTPSKENRFTRGGRGNRRGRGGRDTPGRGRGNTNKKSPTETGVGKQLKRKGKNQIFFEEEDDPEKEARLNKRAARFSSHLQSNKKARQHLTLSINNYTNSSDDDVEDIHNFNIVGTCQDLEKRYLRLTSAPTSDQVRPVHILKKALKMVQEDWKEKHDYHYACEQLKSIRQDLTVQGIRNETTVMVYETHARIAMEKGDHEEFNQCQTQLKLLYHDDVSKGNRLEFTAYRILYYLFTSNTLDMTTVLASLTPECREDECVLHALAVRSALALSSYHRFFKLYSKAPKMSGYLLDWFTDRVRFTALKTIVKSYRPTVSISVVQTELGFSNLDDCLQFLKDKGAVVSQDSSILDCKSSSNISSS</sequence>
<feature type="compositionally biased region" description="Polar residues" evidence="1">
    <location>
        <begin position="230"/>
        <end position="241"/>
    </location>
</feature>
<evidence type="ECO:0000259" key="2">
    <source>
        <dbReference type="PROSITE" id="PS50250"/>
    </source>
</evidence>
<feature type="compositionally biased region" description="Low complexity" evidence="1">
    <location>
        <begin position="405"/>
        <end position="430"/>
    </location>
</feature>
<organism evidence="3 4">
    <name type="scientific">Mytilus edulis</name>
    <name type="common">Blue mussel</name>
    <dbReference type="NCBI Taxonomy" id="6550"/>
    <lineage>
        <taxon>Eukaryota</taxon>
        <taxon>Metazoa</taxon>
        <taxon>Spiralia</taxon>
        <taxon>Lophotrochozoa</taxon>
        <taxon>Mollusca</taxon>
        <taxon>Bivalvia</taxon>
        <taxon>Autobranchia</taxon>
        <taxon>Pteriomorphia</taxon>
        <taxon>Mytilida</taxon>
        <taxon>Mytiloidea</taxon>
        <taxon>Mytilidae</taxon>
        <taxon>Mytilinae</taxon>
        <taxon>Mytilus</taxon>
    </lineage>
</organism>
<accession>A0A8S3SCZ0</accession>
<dbReference type="PANTHER" id="PTHR12436:SF4">
    <property type="entry name" value="LEUKOCYTE RECEPTOR CLUSTER MEMBER 8"/>
    <property type="match status" value="1"/>
</dbReference>
<protein>
    <submittedName>
        <fullName evidence="3">THP3</fullName>
    </submittedName>
</protein>
<feature type="compositionally biased region" description="Polar residues" evidence="1">
    <location>
        <begin position="148"/>
        <end position="167"/>
    </location>
</feature>
<dbReference type="AlphaFoldDB" id="A0A8S3SCZ0"/>
<dbReference type="Proteomes" id="UP000683360">
    <property type="component" value="Unassembled WGS sequence"/>
</dbReference>
<feature type="compositionally biased region" description="Basic and acidic residues" evidence="1">
    <location>
        <begin position="466"/>
        <end position="480"/>
    </location>
</feature>
<keyword evidence="4" id="KW-1185">Reference proteome</keyword>
<dbReference type="FunFam" id="1.25.40.990:FF:000010">
    <property type="entry name" value="Leukocyte receptor cluster member"/>
    <property type="match status" value="1"/>
</dbReference>
<gene>
    <name evidence="3" type="ORF">MEDL_32294</name>
</gene>
<feature type="compositionally biased region" description="Low complexity" evidence="1">
    <location>
        <begin position="46"/>
        <end position="66"/>
    </location>
</feature>
<feature type="region of interest" description="Disordered" evidence="1">
    <location>
        <begin position="85"/>
        <end position="291"/>
    </location>
</feature>
<name>A0A8S3SCZ0_MYTED</name>
<feature type="compositionally biased region" description="Basic and acidic residues" evidence="1">
    <location>
        <begin position="366"/>
        <end position="377"/>
    </location>
</feature>
<comment type="caution">
    <text evidence="3">The sequence shown here is derived from an EMBL/GenBank/DDBJ whole genome shotgun (WGS) entry which is preliminary data.</text>
</comment>
<dbReference type="InterPro" id="IPR000717">
    <property type="entry name" value="PCI_dom"/>
</dbReference>